<dbReference type="EMBL" id="LS974621">
    <property type="protein sequence ID" value="CAG7878266.1"/>
    <property type="molecule type" value="Genomic_DNA"/>
</dbReference>
<protein>
    <submittedName>
        <fullName evidence="1">Uncharacterized protein</fullName>
    </submittedName>
</protein>
<dbReference type="EMBL" id="LR031570">
    <property type="protein sequence ID" value="VDC73190.1"/>
    <property type="molecule type" value="Genomic_DNA"/>
</dbReference>
<evidence type="ECO:0000313" key="2">
    <source>
        <dbReference type="EMBL" id="VDC73190.1"/>
    </source>
</evidence>
<sequence length="33" mass="3871">MHTSCTDSLLSLNRKYILLPFSNEKTKNNTTHY</sequence>
<dbReference type="Proteomes" id="UP000694005">
    <property type="component" value="Chromosome A05"/>
</dbReference>
<accession>A0A3P5ZKV7</accession>
<reference evidence="2" key="1">
    <citation type="submission" date="2018-11" db="EMBL/GenBank/DDBJ databases">
        <authorList>
            <consortium name="Genoscope - CEA"/>
            <person name="William W."/>
        </authorList>
    </citation>
    <scope>NUCLEOTIDE SEQUENCE</scope>
</reference>
<gene>
    <name evidence="2" type="ORF">BRAA05T22904Z</name>
    <name evidence="1" type="ORF">BRAPAZ1V2_A05P47870.2</name>
</gene>
<evidence type="ECO:0000313" key="1">
    <source>
        <dbReference type="EMBL" id="CAG7878266.1"/>
    </source>
</evidence>
<dbReference type="Gramene" id="A05p47870.2_BraZ1">
    <property type="protein sequence ID" value="A05p47870.2_BraZ1.CDS"/>
    <property type="gene ID" value="A05g47870.2_BraZ1"/>
</dbReference>
<organism evidence="2">
    <name type="scientific">Brassica campestris</name>
    <name type="common">Field mustard</name>
    <dbReference type="NCBI Taxonomy" id="3711"/>
    <lineage>
        <taxon>Eukaryota</taxon>
        <taxon>Viridiplantae</taxon>
        <taxon>Streptophyta</taxon>
        <taxon>Embryophyta</taxon>
        <taxon>Tracheophyta</taxon>
        <taxon>Spermatophyta</taxon>
        <taxon>Magnoliopsida</taxon>
        <taxon>eudicotyledons</taxon>
        <taxon>Gunneridae</taxon>
        <taxon>Pentapetalae</taxon>
        <taxon>rosids</taxon>
        <taxon>malvids</taxon>
        <taxon>Brassicales</taxon>
        <taxon>Brassicaceae</taxon>
        <taxon>Brassiceae</taxon>
        <taxon>Brassica</taxon>
    </lineage>
</organism>
<name>A0A3P5ZKV7_BRACM</name>
<proteinExistence type="predicted"/>
<dbReference type="AlphaFoldDB" id="A0A3P5ZKV7"/>